<protein>
    <recommendedName>
        <fullName evidence="1">Lipid A deacylase</fullName>
        <ecNumber evidence="1">3.1.1.77</ecNumber>
    </recommendedName>
    <alternativeName>
        <fullName evidence="1">LPS 3-O-deacylase</fullName>
    </alternativeName>
    <alternativeName>
        <fullName evidence="1">Outer membrane enzyme</fullName>
    </alternativeName>
</protein>
<evidence type="ECO:0000256" key="3">
    <source>
        <dbReference type="SAM" id="SignalP"/>
    </source>
</evidence>
<evidence type="ECO:0000313" key="4">
    <source>
        <dbReference type="EMBL" id="BBI99275.1"/>
    </source>
</evidence>
<keyword evidence="1" id="KW-0378">Hydrolase</keyword>
<keyword evidence="5" id="KW-1185">Reference proteome</keyword>
<dbReference type="GO" id="GO:0050528">
    <property type="term" value="F:acyloxyacyl hydrolase activity"/>
    <property type="evidence" value="ECO:0007669"/>
    <property type="project" value="UniProtKB-EC"/>
</dbReference>
<dbReference type="EC" id="3.1.1.77" evidence="1"/>
<dbReference type="Pfam" id="PF09411">
    <property type="entry name" value="PagL"/>
    <property type="match status" value="1"/>
</dbReference>
<comment type="catalytic activity">
    <reaction evidence="1">
        <text>a 3-(acyloxy)acyl derivative of bacterial toxin + H2O = a 3-hydroxyacyl derivative of bacterial toxin + a fatty acid + H(+)</text>
        <dbReference type="Rhea" id="RHEA:12032"/>
        <dbReference type="ChEBI" id="CHEBI:15377"/>
        <dbReference type="ChEBI" id="CHEBI:15378"/>
        <dbReference type="ChEBI" id="CHEBI:28868"/>
        <dbReference type="ChEBI" id="CHEBI:136853"/>
        <dbReference type="ChEBI" id="CHEBI:140675"/>
        <dbReference type="EC" id="3.1.1.77"/>
    </reaction>
</comment>
<dbReference type="AlphaFoldDB" id="A0AAN1VZF2"/>
<keyword evidence="1" id="KW-0998">Cell outer membrane</keyword>
<feature type="site" description="Critical for activity" evidence="2">
    <location>
        <position position="155"/>
    </location>
</feature>
<name>A0AAN1VZF2_9PROT</name>
<feature type="chain" id="PRO_5043003139" description="Lipid A deacylase" evidence="3">
    <location>
        <begin position="20"/>
        <end position="176"/>
    </location>
</feature>
<evidence type="ECO:0000256" key="1">
    <source>
        <dbReference type="PIRNR" id="PIRNR029681"/>
    </source>
</evidence>
<comment type="subunit">
    <text evidence="1">Homodimer.</text>
</comment>
<organism evidence="4 5">
    <name type="scientific">Ferrigenium kumadai</name>
    <dbReference type="NCBI Taxonomy" id="1682490"/>
    <lineage>
        <taxon>Bacteria</taxon>
        <taxon>Pseudomonadati</taxon>
        <taxon>Pseudomonadota</taxon>
        <taxon>Betaproteobacteria</taxon>
        <taxon>Nitrosomonadales</taxon>
        <taxon>Gallionellaceae</taxon>
        <taxon>Ferrigenium</taxon>
    </lineage>
</organism>
<dbReference type="Proteomes" id="UP001319121">
    <property type="component" value="Chromosome"/>
</dbReference>
<accession>A0AAN1VZF2</accession>
<comment type="subcellular location">
    <subcellularLocation>
        <location evidence="1">Cell outer membrane</location>
        <topology evidence="1">Multi-pass membrane protein</topology>
    </subcellularLocation>
</comment>
<gene>
    <name evidence="4" type="ORF">FGKAn22_09680</name>
</gene>
<dbReference type="KEGG" id="fku:FGKAn22_09680"/>
<dbReference type="EMBL" id="AP019536">
    <property type="protein sequence ID" value="BBI99275.1"/>
    <property type="molecule type" value="Genomic_DNA"/>
</dbReference>
<dbReference type="RefSeq" id="WP_212786864.1">
    <property type="nucleotide sequence ID" value="NZ_AP019536.1"/>
</dbReference>
<dbReference type="InterPro" id="IPR011250">
    <property type="entry name" value="OMP/PagP_B-barrel"/>
</dbReference>
<comment type="similarity">
    <text evidence="1">Belongs to the PagL family.</text>
</comment>
<keyword evidence="3" id="KW-0732">Signal</keyword>
<feature type="signal peptide" evidence="3">
    <location>
        <begin position="1"/>
        <end position="19"/>
    </location>
</feature>
<proteinExistence type="inferred from homology"/>
<reference evidence="4 5" key="1">
    <citation type="submission" date="2019-03" db="EMBL/GenBank/DDBJ databases">
        <title>Complete genome sequence of Ferrigenium kumadai strain An22, a microaerophilic iron-oxidizing bacterium isolated from a paddy field soil.</title>
        <authorList>
            <person name="Watanabe T."/>
            <person name="Asakawa S."/>
        </authorList>
    </citation>
    <scope>NUCLEOTIDE SEQUENCE [LARGE SCALE GENOMIC DNA]</scope>
    <source>
        <strain evidence="4 5">An22</strain>
    </source>
</reference>
<evidence type="ECO:0000313" key="5">
    <source>
        <dbReference type="Proteomes" id="UP001319121"/>
    </source>
</evidence>
<dbReference type="GO" id="GO:0009279">
    <property type="term" value="C:cell outer membrane"/>
    <property type="evidence" value="ECO:0007669"/>
    <property type="project" value="UniProtKB-SubCell"/>
</dbReference>
<sequence>MRKVGLLLGAMLFSGSVLAVDGVSVEYGKGNATEMARVGALWNWDKQWFTEGNWLVTGFWEASVGSWRGKSAIGNNQTITDVGVTPVFRLQQKNPVGFAPYAEGAIGFHLITPTFIYANRHFGSSFQFGDHLGVGVRFGDHQQFDLGYRYQHLSNGGIKKPNQGINFNQVRFTYHF</sequence>
<dbReference type="PIRSF" id="PIRSF029681">
    <property type="entry name" value="PagL"/>
    <property type="match status" value="1"/>
</dbReference>
<keyword evidence="1" id="KW-0472">Membrane</keyword>
<dbReference type="InterPro" id="IPR018550">
    <property type="entry name" value="Lipid-A_deacylase-rel"/>
</dbReference>
<evidence type="ECO:0000256" key="2">
    <source>
        <dbReference type="PIRSR" id="PIRSR029681-2"/>
    </source>
</evidence>
<dbReference type="Gene3D" id="2.40.160.20">
    <property type="match status" value="1"/>
</dbReference>
<dbReference type="SUPFAM" id="SSF56925">
    <property type="entry name" value="OMPA-like"/>
    <property type="match status" value="1"/>
</dbReference>
<comment type="function">
    <text evidence="1">Has lipid A 3-O-deacylase activity. Hydrolyzes the ester bond at the 3 position of lipid A, a bioactive component of lipopolysaccharide (LPS), thereby releasing the primary fatty acyl moiety.</text>
</comment>